<feature type="transmembrane region" description="Helical" evidence="1">
    <location>
        <begin position="366"/>
        <end position="388"/>
    </location>
</feature>
<feature type="transmembrane region" description="Helical" evidence="1">
    <location>
        <begin position="79"/>
        <end position="99"/>
    </location>
</feature>
<dbReference type="HOGENOM" id="CLU_636052_0_0_9"/>
<dbReference type="Proteomes" id="UP000006620">
    <property type="component" value="Chromosome"/>
</dbReference>
<dbReference type="PATRIC" id="fig|1036673.3.peg.390"/>
<evidence type="ECO:0008006" key="4">
    <source>
        <dbReference type="Google" id="ProtNLM"/>
    </source>
</evidence>
<dbReference type="RefSeq" id="WP_013914230.1">
    <property type="nucleotide sequence ID" value="NC_015690.1"/>
</dbReference>
<organism evidence="2 3">
    <name type="scientific">Paenibacillus mucilaginosus (strain KNP414)</name>
    <dbReference type="NCBI Taxonomy" id="1036673"/>
    <lineage>
        <taxon>Bacteria</taxon>
        <taxon>Bacillati</taxon>
        <taxon>Bacillota</taxon>
        <taxon>Bacilli</taxon>
        <taxon>Bacillales</taxon>
        <taxon>Paenibacillaceae</taxon>
        <taxon>Paenibacillus</taxon>
    </lineage>
</organism>
<reference evidence="2 3" key="2">
    <citation type="journal article" date="2013" name="Genome Announc.">
        <title>Genome Sequence of Growth-Improving Paenibacillus mucilaginosus Strain KNP414.</title>
        <authorList>
            <person name="Lu J.J."/>
            <person name="Wang J.F."/>
            <person name="Hu X.F."/>
        </authorList>
    </citation>
    <scope>NUCLEOTIDE SEQUENCE [LARGE SCALE GENOMIC DNA]</scope>
    <source>
        <strain evidence="2 3">KNP414</strain>
    </source>
</reference>
<feature type="transmembrane region" description="Helical" evidence="1">
    <location>
        <begin position="182"/>
        <end position="201"/>
    </location>
</feature>
<dbReference type="AlphaFoldDB" id="F8FPB4"/>
<feature type="transmembrane region" description="Helical" evidence="1">
    <location>
        <begin position="255"/>
        <end position="280"/>
    </location>
</feature>
<dbReference type="EMBL" id="CP002869">
    <property type="protein sequence ID" value="AEI39064.1"/>
    <property type="molecule type" value="Genomic_DNA"/>
</dbReference>
<proteinExistence type="predicted"/>
<feature type="transmembrane region" description="Helical" evidence="1">
    <location>
        <begin position="394"/>
        <end position="415"/>
    </location>
</feature>
<keyword evidence="1" id="KW-0812">Transmembrane</keyword>
<feature type="transmembrane region" description="Helical" evidence="1">
    <location>
        <begin position="150"/>
        <end position="170"/>
    </location>
</feature>
<feature type="transmembrane region" description="Helical" evidence="1">
    <location>
        <begin position="335"/>
        <end position="354"/>
    </location>
</feature>
<reference evidence="3" key="1">
    <citation type="submission" date="2011-06" db="EMBL/GenBank/DDBJ databases">
        <title>Complete genome sequence of Paenibacillus mucilaginosus KNP414.</title>
        <authorList>
            <person name="Wang J."/>
            <person name="Hu S."/>
            <person name="Hu X."/>
            <person name="Zhang B."/>
            <person name="Dong D."/>
            <person name="Zhang S."/>
            <person name="Zhao K."/>
            <person name="Wu D."/>
        </authorList>
    </citation>
    <scope>NUCLEOTIDE SEQUENCE [LARGE SCALE GENOMIC DNA]</scope>
    <source>
        <strain evidence="3">KNP414</strain>
    </source>
</reference>
<feature type="transmembrane region" description="Helical" evidence="1">
    <location>
        <begin position="40"/>
        <end position="59"/>
    </location>
</feature>
<name>F8FPB4_PAEMK</name>
<evidence type="ECO:0000313" key="2">
    <source>
        <dbReference type="EMBL" id="AEI39064.1"/>
    </source>
</evidence>
<accession>F8FPB4</accession>
<keyword evidence="1" id="KW-0472">Membrane</keyword>
<keyword evidence="1" id="KW-1133">Transmembrane helix</keyword>
<dbReference type="KEGG" id="pms:KNP414_00439"/>
<evidence type="ECO:0000313" key="3">
    <source>
        <dbReference type="Proteomes" id="UP000006620"/>
    </source>
</evidence>
<feature type="transmembrane region" description="Helical" evidence="1">
    <location>
        <begin position="292"/>
        <end position="315"/>
    </location>
</feature>
<protein>
    <recommendedName>
        <fullName evidence="4">Multi antimicrobial extrusion protein MatE</fullName>
    </recommendedName>
</protein>
<feature type="transmembrane region" description="Helical" evidence="1">
    <location>
        <begin position="119"/>
        <end position="138"/>
    </location>
</feature>
<feature type="transmembrane region" description="Helical" evidence="1">
    <location>
        <begin position="222"/>
        <end position="243"/>
    </location>
</feature>
<gene>
    <name evidence="2" type="ordered locus">KNP414_00439</name>
</gene>
<evidence type="ECO:0000256" key="1">
    <source>
        <dbReference type="SAM" id="Phobius"/>
    </source>
</evidence>
<sequence length="433" mass="47085">MLRIILFYVPMGTSALLAALTHVIINGVLARSANPDVTISSYAVALSLSFLIDLPMNIIRQTSSKYSRDRISFKSVARLTAIVSGALVAISAAIGWTPAGELLFRYVFGVKESLLEPTIGVYQVLAFMYVFTALRSLFQGVIINQLRTGWMTVGMAVRVAVMFAMSWFFIREGMTHDGRIGAWIFVVGLIIECIVAVWEGMALRRGLPPAREEQTVGKVGQLLPFYLPLLYSSMVLVLLNPSIQAALNKSTDPTLAVAAYAVAIQLANMVAWFCASVHQIVIQFYEDERRSVLLVVTCLSILSPALLLGVSSPLGGPLLEGLLGLHGPLLAEVRHLLLFLSVQALLFPWIDFVAGKCMMLGRTKAIMASKMVSVGLSLGLLLLLVYTAPGLNGLLAGLVTALAAPLELLVIWLWLKRLERRPAPPVLQETKPA</sequence>